<evidence type="ECO:0000259" key="2">
    <source>
        <dbReference type="Pfam" id="PF00188"/>
    </source>
</evidence>
<dbReference type="OrthoDB" id="9783944at2"/>
<reference evidence="3 4" key="1">
    <citation type="submission" date="2010-05" db="EMBL/GenBank/DDBJ databases">
        <title>Complete sequence of Thermincola sp. JR.</title>
        <authorList>
            <consortium name="US DOE Joint Genome Institute"/>
            <person name="Lucas S."/>
            <person name="Copeland A."/>
            <person name="Lapidus A."/>
            <person name="Cheng J.-F."/>
            <person name="Bruce D."/>
            <person name="Goodwin L."/>
            <person name="Pitluck S."/>
            <person name="Chertkov O."/>
            <person name="Detter J.C."/>
            <person name="Han C."/>
            <person name="Tapia R."/>
            <person name="Land M."/>
            <person name="Hauser L."/>
            <person name="Kyrpides N."/>
            <person name="Mikhailova N."/>
            <person name="Hazen T.C."/>
            <person name="Woyke T."/>
        </authorList>
    </citation>
    <scope>NUCLEOTIDE SEQUENCE [LARGE SCALE GENOMIC DNA]</scope>
    <source>
        <strain evidence="3 4">JR</strain>
    </source>
</reference>
<dbReference type="KEGG" id="tjr:TherJR_1643"/>
<organism evidence="3 4">
    <name type="scientific">Thermincola potens (strain JR)</name>
    <dbReference type="NCBI Taxonomy" id="635013"/>
    <lineage>
        <taxon>Bacteria</taxon>
        <taxon>Bacillati</taxon>
        <taxon>Bacillota</taxon>
        <taxon>Clostridia</taxon>
        <taxon>Eubacteriales</taxon>
        <taxon>Thermincolaceae</taxon>
        <taxon>Thermincola</taxon>
    </lineage>
</organism>
<dbReference type="PANTHER" id="PTHR31157">
    <property type="entry name" value="SCP DOMAIN-CONTAINING PROTEIN"/>
    <property type="match status" value="1"/>
</dbReference>
<feature type="chain" id="PRO_5003079901" evidence="1">
    <location>
        <begin position="28"/>
        <end position="208"/>
    </location>
</feature>
<dbReference type="Pfam" id="PF00188">
    <property type="entry name" value="CAP"/>
    <property type="match status" value="1"/>
</dbReference>
<dbReference type="SUPFAM" id="SSF55797">
    <property type="entry name" value="PR-1-like"/>
    <property type="match status" value="1"/>
</dbReference>
<gene>
    <name evidence="3" type="ordered locus">TherJR_1643</name>
</gene>
<keyword evidence="1" id="KW-0732">Signal</keyword>
<evidence type="ECO:0000313" key="3">
    <source>
        <dbReference type="EMBL" id="ADG82492.1"/>
    </source>
</evidence>
<dbReference type="EMBL" id="CP002028">
    <property type="protein sequence ID" value="ADG82492.1"/>
    <property type="molecule type" value="Genomic_DNA"/>
</dbReference>
<sequence precursor="true">MKRIKKWLSLVTVTMFIASIAVTPVFAATTKVYTTTSYSSVLSMIKTMFPNFKVPTVPAPVPAPTPAPAPVPAPSGDFKFTAFEQRVLELVNIERKKAGLQPVVLDKKLTLAARAKAQDMVDKRYFGHTSPTYGTFGEQLKYFGISYRSAGENIASGQKTPEAVMKSWMNSPGHRANILSPKFNKMGVGYAYTSAGNYHHYWAQWFTN</sequence>
<dbReference type="Proteomes" id="UP000002377">
    <property type="component" value="Chromosome"/>
</dbReference>
<dbReference type="InterPro" id="IPR014044">
    <property type="entry name" value="CAP_dom"/>
</dbReference>
<dbReference type="InterPro" id="IPR014258">
    <property type="entry name" value="CAP_domain_YkwD-like"/>
</dbReference>
<dbReference type="InterPro" id="IPR035940">
    <property type="entry name" value="CAP_sf"/>
</dbReference>
<dbReference type="Gene3D" id="3.40.33.10">
    <property type="entry name" value="CAP"/>
    <property type="match status" value="1"/>
</dbReference>
<proteinExistence type="predicted"/>
<keyword evidence="4" id="KW-1185">Reference proteome</keyword>
<dbReference type="AlphaFoldDB" id="D5X7C2"/>
<dbReference type="NCBIfam" id="TIGR02909">
    <property type="entry name" value="spore_YkwD"/>
    <property type="match status" value="1"/>
</dbReference>
<name>D5X7C2_THEPJ</name>
<dbReference type="CDD" id="cd05379">
    <property type="entry name" value="CAP_bacterial"/>
    <property type="match status" value="1"/>
</dbReference>
<feature type="domain" description="SCP" evidence="2">
    <location>
        <begin position="88"/>
        <end position="204"/>
    </location>
</feature>
<evidence type="ECO:0000313" key="4">
    <source>
        <dbReference type="Proteomes" id="UP000002377"/>
    </source>
</evidence>
<dbReference type="RefSeq" id="WP_013120506.1">
    <property type="nucleotide sequence ID" value="NC_014152.1"/>
</dbReference>
<dbReference type="HOGENOM" id="CLU_048111_0_2_9"/>
<feature type="signal peptide" evidence="1">
    <location>
        <begin position="1"/>
        <end position="27"/>
    </location>
</feature>
<dbReference type="PANTHER" id="PTHR31157:SF1">
    <property type="entry name" value="SCP DOMAIN-CONTAINING PROTEIN"/>
    <property type="match status" value="1"/>
</dbReference>
<dbReference type="eggNOG" id="COG2340">
    <property type="taxonomic scope" value="Bacteria"/>
</dbReference>
<dbReference type="STRING" id="635013.TherJR_1643"/>
<accession>D5X7C2</accession>
<evidence type="ECO:0000256" key="1">
    <source>
        <dbReference type="SAM" id="SignalP"/>
    </source>
</evidence>
<protein>
    <submittedName>
        <fullName evidence="3">SCP-like extracellular</fullName>
    </submittedName>
</protein>